<dbReference type="EMBL" id="JBCEZU010000434">
    <property type="protein sequence ID" value="KAK9519483.1"/>
    <property type="molecule type" value="Genomic_DNA"/>
</dbReference>
<dbReference type="InterPro" id="IPR004853">
    <property type="entry name" value="Sugar_P_trans_dom"/>
</dbReference>
<dbReference type="InterPro" id="IPR037185">
    <property type="entry name" value="EmrE-like"/>
</dbReference>
<feature type="domain" description="Sugar phosphate transporter" evidence="8">
    <location>
        <begin position="14"/>
        <end position="302"/>
    </location>
</feature>
<accession>A0AAW1EBG7</accession>
<feature type="transmembrane region" description="Helical" evidence="7">
    <location>
        <begin position="105"/>
        <end position="122"/>
    </location>
</feature>
<comment type="caution">
    <text evidence="9">The sequence shown here is derived from an EMBL/GenBank/DDBJ whole genome shotgun (WGS) entry which is preliminary data.</text>
</comment>
<dbReference type="AlphaFoldDB" id="A0AAW1EBG7"/>
<comment type="function">
    <text evidence="5">Putative transporter.</text>
</comment>
<keyword evidence="4 7" id="KW-0472">Membrane</keyword>
<keyword evidence="3 7" id="KW-1133">Transmembrane helix</keyword>
<evidence type="ECO:0000256" key="6">
    <source>
        <dbReference type="ARBA" id="ARBA00093775"/>
    </source>
</evidence>
<feature type="transmembrane region" description="Helical" evidence="7">
    <location>
        <begin position="258"/>
        <end position="279"/>
    </location>
</feature>
<keyword evidence="2 7" id="KW-0812">Transmembrane</keyword>
<evidence type="ECO:0000256" key="5">
    <source>
        <dbReference type="ARBA" id="ARBA00093767"/>
    </source>
</evidence>
<feature type="transmembrane region" description="Helical" evidence="7">
    <location>
        <begin position="77"/>
        <end position="99"/>
    </location>
</feature>
<feature type="transmembrane region" description="Helical" evidence="7">
    <location>
        <begin position="285"/>
        <end position="304"/>
    </location>
</feature>
<evidence type="ECO:0000259" key="8">
    <source>
        <dbReference type="Pfam" id="PF03151"/>
    </source>
</evidence>
<protein>
    <recommendedName>
        <fullName evidence="8">Sugar phosphate transporter domain-containing protein</fullName>
    </recommendedName>
</protein>
<evidence type="ECO:0000256" key="1">
    <source>
        <dbReference type="ARBA" id="ARBA00004141"/>
    </source>
</evidence>
<feature type="transmembrane region" description="Helical" evidence="7">
    <location>
        <begin position="44"/>
        <end position="65"/>
    </location>
</feature>
<dbReference type="Pfam" id="PF03151">
    <property type="entry name" value="TPT"/>
    <property type="match status" value="1"/>
</dbReference>
<evidence type="ECO:0000313" key="10">
    <source>
        <dbReference type="Proteomes" id="UP001488805"/>
    </source>
</evidence>
<keyword evidence="10" id="KW-1185">Reference proteome</keyword>
<comment type="subcellular location">
    <subcellularLocation>
        <location evidence="1">Membrane</location>
        <topology evidence="1">Multi-pass membrane protein</topology>
    </subcellularLocation>
</comment>
<feature type="transmembrane region" description="Helical" evidence="7">
    <location>
        <begin position="134"/>
        <end position="151"/>
    </location>
</feature>
<comment type="similarity">
    <text evidence="6">Belongs to the TPT transporter family. SLC35E subfamily.</text>
</comment>
<dbReference type="InterPro" id="IPR050186">
    <property type="entry name" value="TPT_transporter"/>
</dbReference>
<feature type="transmembrane region" description="Helical" evidence="7">
    <location>
        <begin position="12"/>
        <end position="32"/>
    </location>
</feature>
<evidence type="ECO:0000313" key="9">
    <source>
        <dbReference type="EMBL" id="KAK9519483.1"/>
    </source>
</evidence>
<evidence type="ECO:0000256" key="3">
    <source>
        <dbReference type="ARBA" id="ARBA00022989"/>
    </source>
</evidence>
<feature type="transmembrane region" description="Helical" evidence="7">
    <location>
        <begin position="157"/>
        <end position="177"/>
    </location>
</feature>
<dbReference type="GO" id="GO:0016020">
    <property type="term" value="C:membrane"/>
    <property type="evidence" value="ECO:0007669"/>
    <property type="project" value="UniProtKB-SubCell"/>
</dbReference>
<evidence type="ECO:0000256" key="2">
    <source>
        <dbReference type="ARBA" id="ARBA00022692"/>
    </source>
</evidence>
<proteinExistence type="inferred from homology"/>
<dbReference type="SUPFAM" id="SSF103481">
    <property type="entry name" value="Multidrug resistance efflux transporter EmrE"/>
    <property type="match status" value="1"/>
</dbReference>
<dbReference type="Proteomes" id="UP001488805">
    <property type="component" value="Unassembled WGS sequence"/>
</dbReference>
<feature type="transmembrane region" description="Helical" evidence="7">
    <location>
        <begin position="189"/>
        <end position="210"/>
    </location>
</feature>
<feature type="transmembrane region" description="Helical" evidence="7">
    <location>
        <begin position="230"/>
        <end position="251"/>
    </location>
</feature>
<name>A0AAW1EBG7_ZOAVI</name>
<reference evidence="9 10" key="1">
    <citation type="journal article" date="2024" name="Genome Biol. Evol.">
        <title>Chromosome-level genome assembly of the viviparous eelpout Zoarces viviparus.</title>
        <authorList>
            <person name="Fuhrmann N."/>
            <person name="Brasseur M.V."/>
            <person name="Bakowski C.E."/>
            <person name="Podsiadlowski L."/>
            <person name="Prost S."/>
            <person name="Krehenwinkel H."/>
            <person name="Mayer C."/>
        </authorList>
    </citation>
    <scope>NUCLEOTIDE SEQUENCE [LARGE SCALE GENOMIC DNA]</scope>
    <source>
        <strain evidence="9">NO-MEL_2022_Ind0_liver</strain>
    </source>
</reference>
<gene>
    <name evidence="9" type="ORF">VZT92_022209</name>
</gene>
<organism evidence="9 10">
    <name type="scientific">Zoarces viviparus</name>
    <name type="common">Viviparous eelpout</name>
    <name type="synonym">Blennius viviparus</name>
    <dbReference type="NCBI Taxonomy" id="48416"/>
    <lineage>
        <taxon>Eukaryota</taxon>
        <taxon>Metazoa</taxon>
        <taxon>Chordata</taxon>
        <taxon>Craniata</taxon>
        <taxon>Vertebrata</taxon>
        <taxon>Euteleostomi</taxon>
        <taxon>Actinopterygii</taxon>
        <taxon>Neopterygii</taxon>
        <taxon>Teleostei</taxon>
        <taxon>Neoteleostei</taxon>
        <taxon>Acanthomorphata</taxon>
        <taxon>Eupercaria</taxon>
        <taxon>Perciformes</taxon>
        <taxon>Cottioidei</taxon>
        <taxon>Zoarcales</taxon>
        <taxon>Zoarcidae</taxon>
        <taxon>Zoarcinae</taxon>
        <taxon>Zoarces</taxon>
    </lineage>
</organism>
<dbReference type="PANTHER" id="PTHR11132">
    <property type="entry name" value="SOLUTE CARRIER FAMILY 35"/>
    <property type="match status" value="1"/>
</dbReference>
<evidence type="ECO:0000256" key="7">
    <source>
        <dbReference type="SAM" id="Phobius"/>
    </source>
</evidence>
<sequence length="378" mass="42044">MAAADRPPVKEGFRIVFLCVGWYTVSSGGNIVNKIILNGFPYPVTVSLFHIISIVVFLPPLLRAWGVPKTELPSKYYQWYILPLAFGKYFASVSAHFSIWKVPVSYAHTVKATMPIWVVLLSRIIMKEKQTTKVYVSLIPIIGGVLLATATELSFDVSGLISALAATLCFSLQNIFSKKVLRDTNIHHLRLLNILGFNAVIFMVPTWVLVDLSVFLVNGDLADVSGWTGTFVLLLISGFCNFAQNVIAFSVLNIVSPLSYAVANATKRIMVISISLLMLRNPVSLTNVMGMMTAIVGVFLYNKAKYDANKEKKKLPSTNQDLVSFDNPALEKVQANGSVPFPHGSEQQHNWNNVLTDHFQYSRQAYTTNYNSNHQYVV</sequence>
<evidence type="ECO:0000256" key="4">
    <source>
        <dbReference type="ARBA" id="ARBA00023136"/>
    </source>
</evidence>